<dbReference type="InterPro" id="IPR020864">
    <property type="entry name" value="MACPF"/>
</dbReference>
<dbReference type="OrthoDB" id="6150863at2759"/>
<dbReference type="GeneID" id="19985233"/>
<dbReference type="AlphaFoldDB" id="V9D6W3"/>
<dbReference type="VEuPathDB" id="FungiDB:G647_06740"/>
<feature type="domain" description="MACPF" evidence="1">
    <location>
        <begin position="209"/>
        <end position="347"/>
    </location>
</feature>
<accession>V9D6W3</accession>
<sequence>MRLWIKVIRLSDRNISLEFYPQAEQNGALIKESILRVRKTGDTKWDVLYNSDGIPKILTTQPLQSLRWIDASYAFGSLESFRPNVFDLSISDPALIKKVLVTGTDGTTQEYTVPSFLNFTWGTESTFFSASGSSKVEFIHDLSEKVDIGFSFLGVSAEFERTFKQYNREETFNKYVALYDQEIIYKVGFKDTECTKRHLSAAIKNALATWLADRLVGQFGSHYMTAAWFGGLSIHSSTTDKLDTFSKTELIEALKTMIPLKDPETSVDAGDVRNNPDRSDVSSHSLAEALDVVRTTTFGGTAPDGEQLEGWRRTLATNPSVVLYKSKTMDTLMDDPVLRAALQQVIKDRLSRGQPVDRCKLLAIRVPLAPYYSDRDSRGKHDISVAYPNVPKGCEPRQMVIRAAETAPSYLFKCLARGNDGSQERWFTLDWDKVKLLENKWMADIPGLKARL</sequence>
<evidence type="ECO:0000313" key="2">
    <source>
        <dbReference type="EMBL" id="ETI22664.1"/>
    </source>
</evidence>
<dbReference type="RefSeq" id="XP_008729281.1">
    <property type="nucleotide sequence ID" value="XM_008731059.1"/>
</dbReference>
<proteinExistence type="predicted"/>
<evidence type="ECO:0000259" key="1">
    <source>
        <dbReference type="Pfam" id="PF01823"/>
    </source>
</evidence>
<reference evidence="2 3" key="1">
    <citation type="submission" date="2013-03" db="EMBL/GenBank/DDBJ databases">
        <title>The Genome Sequence of Cladophialophora carrionii CBS 160.54.</title>
        <authorList>
            <consortium name="The Broad Institute Genomics Platform"/>
            <person name="Cuomo C."/>
            <person name="de Hoog S."/>
            <person name="Gorbushina A."/>
            <person name="Walker B."/>
            <person name="Young S.K."/>
            <person name="Zeng Q."/>
            <person name="Gargeya S."/>
            <person name="Fitzgerald M."/>
            <person name="Haas B."/>
            <person name="Abouelleil A."/>
            <person name="Allen A.W."/>
            <person name="Alvarado L."/>
            <person name="Arachchi H.M."/>
            <person name="Berlin A.M."/>
            <person name="Chapman S.B."/>
            <person name="Gainer-Dewar J."/>
            <person name="Goldberg J."/>
            <person name="Griggs A."/>
            <person name="Gujja S."/>
            <person name="Hansen M."/>
            <person name="Howarth C."/>
            <person name="Imamovic A."/>
            <person name="Ireland A."/>
            <person name="Larimer J."/>
            <person name="McCowan C."/>
            <person name="Murphy C."/>
            <person name="Pearson M."/>
            <person name="Poon T.W."/>
            <person name="Priest M."/>
            <person name="Roberts A."/>
            <person name="Saif S."/>
            <person name="Shea T."/>
            <person name="Sisk P."/>
            <person name="Sykes S."/>
            <person name="Wortman J."/>
            <person name="Nusbaum C."/>
            <person name="Birren B."/>
        </authorList>
    </citation>
    <scope>NUCLEOTIDE SEQUENCE [LARGE SCALE GENOMIC DNA]</scope>
    <source>
        <strain evidence="2 3">CBS 160.54</strain>
    </source>
</reference>
<gene>
    <name evidence="2" type="ORF">G647_06740</name>
</gene>
<dbReference type="HOGENOM" id="CLU_605498_0_0_1"/>
<name>V9D6W3_9EURO</name>
<dbReference type="EMBL" id="KB822706">
    <property type="protein sequence ID" value="ETI22664.1"/>
    <property type="molecule type" value="Genomic_DNA"/>
</dbReference>
<dbReference type="Proteomes" id="UP000030678">
    <property type="component" value="Unassembled WGS sequence"/>
</dbReference>
<organism evidence="2 3">
    <name type="scientific">Cladophialophora carrionii CBS 160.54</name>
    <dbReference type="NCBI Taxonomy" id="1279043"/>
    <lineage>
        <taxon>Eukaryota</taxon>
        <taxon>Fungi</taxon>
        <taxon>Dikarya</taxon>
        <taxon>Ascomycota</taxon>
        <taxon>Pezizomycotina</taxon>
        <taxon>Eurotiomycetes</taxon>
        <taxon>Chaetothyriomycetidae</taxon>
        <taxon>Chaetothyriales</taxon>
        <taxon>Herpotrichiellaceae</taxon>
        <taxon>Cladophialophora</taxon>
    </lineage>
</organism>
<dbReference type="Pfam" id="PF01823">
    <property type="entry name" value="MACPF"/>
    <property type="match status" value="1"/>
</dbReference>
<evidence type="ECO:0000313" key="3">
    <source>
        <dbReference type="Proteomes" id="UP000030678"/>
    </source>
</evidence>
<protein>
    <recommendedName>
        <fullName evidence="1">MACPF domain-containing protein</fullName>
    </recommendedName>
</protein>